<reference evidence="1 2" key="1">
    <citation type="submission" date="2016-04" db="EMBL/GenBank/DDBJ databases">
        <title>ATOL: Assembling a taxonomically balanced genome-scale reconstruction of the evolutionary history of the Enterobacteriaceae.</title>
        <authorList>
            <person name="Plunkett G.III."/>
            <person name="Neeno-Eckwall E.C."/>
            <person name="Glasner J.D."/>
            <person name="Perna N.T."/>
        </authorList>
    </citation>
    <scope>NUCLEOTIDE SEQUENCE [LARGE SCALE GENOMIC DNA]</scope>
    <source>
        <strain evidence="1 2">ATCC 51602</strain>
    </source>
</reference>
<sequence>MRKESVPYQVNLKQIYRSVASSTAIETGKPVQEIEQQLKRNRKLAKTVGLASKSRDPI</sequence>
<comment type="caution">
    <text evidence="1">The sequence shown here is derived from an EMBL/GenBank/DDBJ whole genome shotgun (WGS) entry which is preliminary data.</text>
</comment>
<organism evidence="1 2">
    <name type="scientific">Buttiauxella ferragutiae ATCC 51602</name>
    <dbReference type="NCBI Taxonomy" id="1354252"/>
    <lineage>
        <taxon>Bacteria</taxon>
        <taxon>Pseudomonadati</taxon>
        <taxon>Pseudomonadota</taxon>
        <taxon>Gammaproteobacteria</taxon>
        <taxon>Enterobacterales</taxon>
        <taxon>Enterobacteriaceae</taxon>
        <taxon>Buttiauxella</taxon>
    </lineage>
</organism>
<proteinExistence type="predicted"/>
<keyword evidence="2" id="KW-1185">Reference proteome</keyword>
<dbReference type="EMBL" id="LXEQ01000001">
    <property type="protein sequence ID" value="OAT33522.1"/>
    <property type="molecule type" value="Genomic_DNA"/>
</dbReference>
<name>A0ABX2WFG4_9ENTR</name>
<dbReference type="RefSeq" id="WP_167558301.1">
    <property type="nucleotide sequence ID" value="NZ_LXEQ01000001.1"/>
</dbReference>
<evidence type="ECO:0000313" key="1">
    <source>
        <dbReference type="EMBL" id="OAT33522.1"/>
    </source>
</evidence>
<gene>
    <name evidence="1" type="ORF">M976_00270</name>
</gene>
<accession>A0ABX2WFG4</accession>
<dbReference type="Proteomes" id="UP000078407">
    <property type="component" value="Unassembled WGS sequence"/>
</dbReference>
<evidence type="ECO:0000313" key="2">
    <source>
        <dbReference type="Proteomes" id="UP000078407"/>
    </source>
</evidence>
<protein>
    <submittedName>
        <fullName evidence="1">Uncharacterized protein</fullName>
    </submittedName>
</protein>